<evidence type="ECO:0000313" key="3">
    <source>
        <dbReference type="EMBL" id="EKT4093917.1"/>
    </source>
</evidence>
<organism evidence="3 4">
    <name type="scientific">Stenotrophomonas maltophilia</name>
    <name type="common">Pseudomonas maltophilia</name>
    <name type="synonym">Xanthomonas maltophilia</name>
    <dbReference type="NCBI Taxonomy" id="40324"/>
    <lineage>
        <taxon>Bacteria</taxon>
        <taxon>Pseudomonadati</taxon>
        <taxon>Pseudomonadota</taxon>
        <taxon>Gammaproteobacteria</taxon>
        <taxon>Lysobacterales</taxon>
        <taxon>Lysobacteraceae</taxon>
        <taxon>Stenotrophomonas</taxon>
        <taxon>Stenotrophomonas maltophilia group</taxon>
    </lineage>
</organism>
<feature type="signal peptide" evidence="2">
    <location>
        <begin position="1"/>
        <end position="31"/>
    </location>
</feature>
<dbReference type="Proteomes" id="UP001218208">
    <property type="component" value="Unassembled WGS sequence"/>
</dbReference>
<protein>
    <submittedName>
        <fullName evidence="3">YjbH domain-containing protein</fullName>
    </submittedName>
</protein>
<dbReference type="AlphaFoldDB" id="A0AAI9C219"/>
<dbReference type="InterPro" id="IPR010344">
    <property type="entry name" value="YbjH"/>
</dbReference>
<feature type="region of interest" description="Disordered" evidence="1">
    <location>
        <begin position="285"/>
        <end position="322"/>
    </location>
</feature>
<evidence type="ECO:0000256" key="2">
    <source>
        <dbReference type="SAM" id="SignalP"/>
    </source>
</evidence>
<dbReference type="Pfam" id="PF06082">
    <property type="entry name" value="YjbH"/>
    <property type="match status" value="1"/>
</dbReference>
<sequence length="722" mass="79444">MRSTQKPTCAARPAAFALSLLALSLATELHAQQAPPATASEWGGVGLLQTPTARMAEDGDIAFTASHNSPYSRYNLTLQPFPWLEGSFRYINVSNIRYGANKVSGDQNYKDKSIDFKLRLWSETPWTPDLAFGVRDLGGTGFFSSEYLVASKRFGPIDASLGLATGYLGNRGDFSNPLGLVSDRFKDRRPIASSNIQDAGKFGISNMFKGPVGVFGGVTYQTPLNSLLLKVEYDGNDYRREPRRNNLAQSSPINLGLVYTPNRNVELTAAWERGEAAMFSLTLRGNPGHASSAPKPFDPPPQRIVQHPSQRQGTAPSSPAREPAWAGIANELDNNAGLRVDSISHDGSELIIEGYQNRYASSAKGAGRAGRILANSIDGRYDWYTFRTTRMGMPVVDMSFKRETLEAYLDGRATEDDLRRSVEIAAPAERQVEQLYAASNRPWGGGFSLGYRQNLGGPDGFILYQISANASGSAFLNPNTWVTGTASANVINNYDKFRYDAPSRVPRVRTDIRKYLNTSELTLPNLQANVAGRLGRDTYGIAYAGYLEWMYAGIGGELLYRPMGESWAIGANLNHVRQRDFDQHFGLRDYGITTGHATLYYSFDSQNRVVGTLSLGRYLAGDYGATLNVARVFDNGMSMGAYVTKTDMSAKDFGEGSFDKGIYFSIPFDSVLPRSTRGQAAITWAPLIRDGGAMLGRKYTLYTLTGERDRRSFYENLQDVVD</sequence>
<evidence type="ECO:0000313" key="4">
    <source>
        <dbReference type="Proteomes" id="UP001218208"/>
    </source>
</evidence>
<dbReference type="EMBL" id="ABLOJW010000021">
    <property type="protein sequence ID" value="EKT4093917.1"/>
    <property type="molecule type" value="Genomic_DNA"/>
</dbReference>
<gene>
    <name evidence="3" type="ORF">QEG23_003467</name>
</gene>
<feature type="compositionally biased region" description="Polar residues" evidence="1">
    <location>
        <begin position="307"/>
        <end position="317"/>
    </location>
</feature>
<feature type="chain" id="PRO_5042544764" evidence="2">
    <location>
        <begin position="32"/>
        <end position="722"/>
    </location>
</feature>
<proteinExistence type="predicted"/>
<evidence type="ECO:0000256" key="1">
    <source>
        <dbReference type="SAM" id="MobiDB-lite"/>
    </source>
</evidence>
<accession>A0AAI9C219</accession>
<comment type="caution">
    <text evidence="3">The sequence shown here is derived from an EMBL/GenBank/DDBJ whole genome shotgun (WGS) entry which is preliminary data.</text>
</comment>
<name>A0AAI9C219_STEMA</name>
<reference evidence="3" key="1">
    <citation type="submission" date="2022-07" db="EMBL/GenBank/DDBJ databases">
        <authorList>
            <consortium name="DAFM: The Division of Animal and Food Microbiology"/>
        </authorList>
    </citation>
    <scope>NUCLEOTIDE SEQUENCE</scope>
    <source>
        <strain evidence="3">19MO01SH01-2</strain>
    </source>
</reference>
<keyword evidence="2" id="KW-0732">Signal</keyword>